<dbReference type="EMBL" id="JBFQXQ010000001">
    <property type="protein sequence ID" value="MEX3172688.1"/>
    <property type="molecule type" value="Genomic_DNA"/>
</dbReference>
<keyword evidence="1" id="KW-0436">Ligase</keyword>
<evidence type="ECO:0000313" key="6">
    <source>
        <dbReference type="EMBL" id="MEX3172688.1"/>
    </source>
</evidence>
<evidence type="ECO:0000256" key="3">
    <source>
        <dbReference type="ARBA" id="ARBA00022840"/>
    </source>
</evidence>
<evidence type="ECO:0000256" key="4">
    <source>
        <dbReference type="PROSITE-ProRule" id="PRU00409"/>
    </source>
</evidence>
<name>A0ABV3UGE9_9GAMM</name>
<keyword evidence="3 4" id="KW-0067">ATP-binding</keyword>
<evidence type="ECO:0000256" key="1">
    <source>
        <dbReference type="ARBA" id="ARBA00022598"/>
    </source>
</evidence>
<sequence>MNTDKWAVVIDGYSGGHFLQTLLLEHGIKCLHIRSQEGKNSFDFLPPGYAGYLECVDNDVTALLEQLPRHCPQVDYVLHGCEQGVVLSEALSSALGLPGNPTATTAYRRNKWAMQNALAQAGVASIKQQLVDTPAALEDLPFHYPVIIKPLGDGSSINVFYCEDQAGAQALIARTLHQRNSMGEEIRQLIVQECLQGSEYIVNSVSYQGEHQVTDAWRYQKRYISNGGIVATQVRLIDPRSIPGVVDYTRQALTALQITHGAAHSEVMTDERHTTLIESGARLMGGDISRAIWRELLTDVPAEALVNCYCAPERLPQMMFQVKQFFCIVLIPVLTAGRITHLQNESWLRERLPTLYDYQPLVNEGEDVGVTRDDVGPYIGVARLMSPSNAALDRDLAWLEAFEDTLFTLTPQSSGR</sequence>
<dbReference type="SUPFAM" id="SSF56059">
    <property type="entry name" value="Glutathione synthetase ATP-binding domain-like"/>
    <property type="match status" value="1"/>
</dbReference>
<organism evidence="6 7">
    <name type="scientific">Serratia quinivorans</name>
    <dbReference type="NCBI Taxonomy" id="137545"/>
    <lineage>
        <taxon>Bacteria</taxon>
        <taxon>Pseudomonadati</taxon>
        <taxon>Pseudomonadota</taxon>
        <taxon>Gammaproteobacteria</taxon>
        <taxon>Enterobacterales</taxon>
        <taxon>Yersiniaceae</taxon>
        <taxon>Serratia</taxon>
    </lineage>
</organism>
<evidence type="ECO:0000259" key="5">
    <source>
        <dbReference type="PROSITE" id="PS50975"/>
    </source>
</evidence>
<dbReference type="Gene3D" id="3.30.470.20">
    <property type="entry name" value="ATP-grasp fold, B domain"/>
    <property type="match status" value="1"/>
</dbReference>
<reference evidence="6 7" key="1">
    <citation type="submission" date="2024-07" db="EMBL/GenBank/DDBJ databases">
        <title>Genomes of novel Serratia strains from suburban soil.</title>
        <authorList>
            <person name="Markert E.X."/>
            <person name="Severe K."/>
            <person name="Severe L."/>
            <person name="Twing K.I."/>
            <person name="Ward L.M."/>
        </authorList>
    </citation>
    <scope>NUCLEOTIDE SEQUENCE [LARGE SCALE GENOMIC DNA]</scope>
    <source>
        <strain evidence="6 7">3C-UT</strain>
    </source>
</reference>
<evidence type="ECO:0000313" key="7">
    <source>
        <dbReference type="Proteomes" id="UP001558101"/>
    </source>
</evidence>
<dbReference type="InterPro" id="IPR011761">
    <property type="entry name" value="ATP-grasp"/>
</dbReference>
<comment type="caution">
    <text evidence="6">The sequence shown here is derived from an EMBL/GenBank/DDBJ whole genome shotgun (WGS) entry which is preliminary data.</text>
</comment>
<gene>
    <name evidence="6" type="ORF">AB4M04_11385</name>
</gene>
<feature type="domain" description="ATP-grasp" evidence="5">
    <location>
        <begin position="115"/>
        <end position="311"/>
    </location>
</feature>
<dbReference type="PANTHER" id="PTHR43585:SF2">
    <property type="entry name" value="ATP-GRASP ENZYME FSQD"/>
    <property type="match status" value="1"/>
</dbReference>
<keyword evidence="2 4" id="KW-0547">Nucleotide-binding</keyword>
<dbReference type="Pfam" id="PF13535">
    <property type="entry name" value="ATP-grasp_4"/>
    <property type="match status" value="1"/>
</dbReference>
<dbReference type="Proteomes" id="UP001558101">
    <property type="component" value="Unassembled WGS sequence"/>
</dbReference>
<accession>A0ABV3UGE9</accession>
<dbReference type="InterPro" id="IPR052032">
    <property type="entry name" value="ATP-dep_AA_Ligase"/>
</dbReference>
<dbReference type="PANTHER" id="PTHR43585">
    <property type="entry name" value="FUMIPYRROLE BIOSYNTHESIS PROTEIN C"/>
    <property type="match status" value="1"/>
</dbReference>
<dbReference type="RefSeq" id="WP_261434294.1">
    <property type="nucleotide sequence ID" value="NZ_CAMKID010000002.1"/>
</dbReference>
<keyword evidence="7" id="KW-1185">Reference proteome</keyword>
<proteinExistence type="predicted"/>
<protein>
    <submittedName>
        <fullName evidence="6">ATP-grasp domain-containing protein</fullName>
    </submittedName>
</protein>
<dbReference type="PROSITE" id="PS50975">
    <property type="entry name" value="ATP_GRASP"/>
    <property type="match status" value="1"/>
</dbReference>
<evidence type="ECO:0000256" key="2">
    <source>
        <dbReference type="ARBA" id="ARBA00022741"/>
    </source>
</evidence>